<accession>A0A2T7AUC3</accession>
<organism evidence="1 2">
    <name type="scientific">Cronobacter muytjensii</name>
    <dbReference type="NCBI Taxonomy" id="413501"/>
    <lineage>
        <taxon>Bacteria</taxon>
        <taxon>Pseudomonadati</taxon>
        <taxon>Pseudomonadota</taxon>
        <taxon>Gammaproteobacteria</taxon>
        <taxon>Enterobacterales</taxon>
        <taxon>Enterobacteriaceae</taxon>
        <taxon>Cronobacter</taxon>
    </lineage>
</organism>
<sequence>MPCQWRRIIGSNQNLTRGNLKKVSKRVFFHHLSRKTAIQPVICRFLHQIGPCSGILLALYS</sequence>
<evidence type="ECO:0000313" key="2">
    <source>
        <dbReference type="Proteomes" id="UP000244378"/>
    </source>
</evidence>
<dbReference type="EMBL" id="MSAE01000014">
    <property type="protein sequence ID" value="PUX15382.1"/>
    <property type="molecule type" value="Genomic_DNA"/>
</dbReference>
<gene>
    <name evidence="1" type="ORF">AUN14_07770</name>
</gene>
<dbReference type="AlphaFoldDB" id="A0A2T7AUC3"/>
<reference evidence="1 2" key="1">
    <citation type="submission" date="2016-12" db="EMBL/GenBank/DDBJ databases">
        <title>Analysis of the Molecular Diversity Among Cronobacter Species Isolated from Filth Flies Using a Pan Genomic DNA Microarray.</title>
        <authorList>
            <person name="Pava-Ripoll M."/>
            <person name="Tall B."/>
            <person name="Farber J."/>
            <person name="Fanning S."/>
            <person name="Lehner A."/>
            <person name="Stephan R."/>
            <person name="Pagotto F."/>
            <person name="Iverson C."/>
            <person name="Ziobro G."/>
            <person name="Miller A."/>
            <person name="Pearson R."/>
            <person name="Yan Q."/>
            <person name="Kim M."/>
            <person name="Jeong S."/>
            <person name="Park J."/>
            <person name="Jun S."/>
            <person name="Choi H."/>
            <person name="Chung T."/>
            <person name="Yoo Y."/>
            <person name="Park E."/>
            <person name="Hwang S."/>
            <person name="Lee B."/>
            <person name="Sathyamoorthy V."/>
            <person name="Carter L."/>
            <person name="Mammel M."/>
            <person name="Jackson S."/>
            <person name="Kothary M."/>
            <person name="Patel I."/>
            <person name="Grim C."/>
            <person name="Gopinath G."/>
            <person name="Gangiredla J."/>
            <person name="Chase H."/>
        </authorList>
    </citation>
    <scope>NUCLEOTIDE SEQUENCE [LARGE SCALE GENOMIC DNA]</scope>
    <source>
        <strain evidence="1 2">MOD1-Md1s</strain>
    </source>
</reference>
<proteinExistence type="predicted"/>
<evidence type="ECO:0000313" key="1">
    <source>
        <dbReference type="EMBL" id="PUX15382.1"/>
    </source>
</evidence>
<protein>
    <submittedName>
        <fullName evidence="1">Uncharacterized protein</fullName>
    </submittedName>
</protein>
<dbReference type="Proteomes" id="UP000244378">
    <property type="component" value="Unassembled WGS sequence"/>
</dbReference>
<comment type="caution">
    <text evidence="1">The sequence shown here is derived from an EMBL/GenBank/DDBJ whole genome shotgun (WGS) entry which is preliminary data.</text>
</comment>
<name>A0A2T7AUC3_9ENTR</name>